<feature type="non-terminal residue" evidence="1">
    <location>
        <position position="1"/>
    </location>
</feature>
<accession>A0A095C7W3</accession>
<dbReference type="GO" id="GO:0003723">
    <property type="term" value="F:RNA binding"/>
    <property type="evidence" value="ECO:0007669"/>
    <property type="project" value="InterPro"/>
</dbReference>
<dbReference type="InterPro" id="IPR036612">
    <property type="entry name" value="KH_dom_type_1_sf"/>
</dbReference>
<dbReference type="EMBL" id="KL250990">
    <property type="protein sequence ID" value="KGB38223.1"/>
    <property type="molecule type" value="Genomic_DNA"/>
</dbReference>
<gene>
    <name evidence="1" type="ORF">MS3_06595</name>
</gene>
<evidence type="ECO:0000313" key="1">
    <source>
        <dbReference type="EMBL" id="KGB38223.1"/>
    </source>
</evidence>
<organism evidence="1">
    <name type="scientific">Schistosoma haematobium</name>
    <name type="common">Blood fluke</name>
    <dbReference type="NCBI Taxonomy" id="6185"/>
    <lineage>
        <taxon>Eukaryota</taxon>
        <taxon>Metazoa</taxon>
        <taxon>Spiralia</taxon>
        <taxon>Lophotrochozoa</taxon>
        <taxon>Platyhelminthes</taxon>
        <taxon>Trematoda</taxon>
        <taxon>Digenea</taxon>
        <taxon>Strigeidida</taxon>
        <taxon>Schistosomatoidea</taxon>
        <taxon>Schistosomatidae</taxon>
        <taxon>Schistosoma</taxon>
    </lineage>
</organism>
<dbReference type="STRING" id="6185.A0A095C7W3"/>
<dbReference type="Gene3D" id="3.30.1370.10">
    <property type="entry name" value="K Homology domain, type 1"/>
    <property type="match status" value="1"/>
</dbReference>
<proteinExistence type="predicted"/>
<sequence length="123" mass="14966">EDQVKKRQLMELAIINGTYRAVNQRSIFLPSTNLASELPLRDEDLHQQYINGHVIRRSHSPIDNSDIAFNHKDRQQAHIQQVQQQLQLKYYHQINILQLIFYLRFNLRFFLYHWQQTVYFLEQ</sequence>
<reference evidence="1" key="1">
    <citation type="journal article" date="2012" name="Nat. Genet.">
        <title>Whole-genome sequence of Schistosoma haematobium.</title>
        <authorList>
            <person name="Young N.D."/>
            <person name="Jex A.R."/>
            <person name="Li B."/>
            <person name="Liu S."/>
            <person name="Yang L."/>
            <person name="Xiong Z."/>
            <person name="Li Y."/>
            <person name="Cantacessi C."/>
            <person name="Hall R.S."/>
            <person name="Xu X."/>
            <person name="Chen F."/>
            <person name="Wu X."/>
            <person name="Zerlotini A."/>
            <person name="Oliveira G."/>
            <person name="Hofmann A."/>
            <person name="Zhang G."/>
            <person name="Fang X."/>
            <person name="Kang Y."/>
            <person name="Campbell B.E."/>
            <person name="Loukas A."/>
            <person name="Ranganathan S."/>
            <person name="Rollinson D."/>
            <person name="Rinaldi G."/>
            <person name="Brindley P.J."/>
            <person name="Yang H."/>
            <person name="Wang J."/>
            <person name="Wang J."/>
            <person name="Gasser R.B."/>
        </authorList>
    </citation>
    <scope>NUCLEOTIDE SEQUENCE [LARGE SCALE GENOMIC DNA]</scope>
</reference>
<name>A0A095C7W3_SCHHA</name>
<dbReference type="AlphaFoldDB" id="A0A095C7W3"/>
<protein>
    <submittedName>
        <fullName evidence="1">Uncharacterized protein</fullName>
    </submittedName>
</protein>